<dbReference type="InterPro" id="IPR000873">
    <property type="entry name" value="AMP-dep_synth/lig_dom"/>
</dbReference>
<dbReference type="OrthoDB" id="9803968at2"/>
<dbReference type="Gene3D" id="3.30.300.30">
    <property type="match status" value="1"/>
</dbReference>
<protein>
    <submittedName>
        <fullName evidence="7">Long-chain-acyl-CoA synthetase</fullName>
    </submittedName>
</protein>
<dbReference type="InterPro" id="IPR025110">
    <property type="entry name" value="AMP-bd_C"/>
</dbReference>
<dbReference type="EMBL" id="LUAW01000012">
    <property type="protein sequence ID" value="KYQ73025.1"/>
    <property type="molecule type" value="Genomic_DNA"/>
</dbReference>
<dbReference type="InterPro" id="IPR042099">
    <property type="entry name" value="ANL_N_sf"/>
</dbReference>
<evidence type="ECO:0000256" key="4">
    <source>
        <dbReference type="ARBA" id="ARBA00022840"/>
    </source>
</evidence>
<keyword evidence="2" id="KW-0436">Ligase</keyword>
<keyword evidence="8" id="KW-1185">Reference proteome</keyword>
<evidence type="ECO:0000256" key="1">
    <source>
        <dbReference type="ARBA" id="ARBA00006432"/>
    </source>
</evidence>
<organism evidence="7 8">
    <name type="scientific">Acinetobacter pragensis</name>
    <dbReference type="NCBI Taxonomy" id="1806892"/>
    <lineage>
        <taxon>Bacteria</taxon>
        <taxon>Pseudomonadati</taxon>
        <taxon>Pseudomonadota</taxon>
        <taxon>Gammaproteobacteria</taxon>
        <taxon>Moraxellales</taxon>
        <taxon>Moraxellaceae</taxon>
        <taxon>Acinetobacter</taxon>
    </lineage>
</organism>
<dbReference type="PROSITE" id="PS00455">
    <property type="entry name" value="AMP_BINDING"/>
    <property type="match status" value="1"/>
</dbReference>
<name>A0A151Y4R7_9GAMM</name>
<dbReference type="STRING" id="1806892.AZH43_01660"/>
<feature type="domain" description="AMP-binding enzyme C-terminal" evidence="6">
    <location>
        <begin position="486"/>
        <end position="565"/>
    </location>
</feature>
<dbReference type="SUPFAM" id="SSF56801">
    <property type="entry name" value="Acetyl-CoA synthetase-like"/>
    <property type="match status" value="1"/>
</dbReference>
<evidence type="ECO:0000313" key="7">
    <source>
        <dbReference type="EMBL" id="KYQ73025.1"/>
    </source>
</evidence>
<dbReference type="GO" id="GO:0005886">
    <property type="term" value="C:plasma membrane"/>
    <property type="evidence" value="ECO:0007669"/>
    <property type="project" value="TreeGrafter"/>
</dbReference>
<comment type="caution">
    <text evidence="7">The sequence shown here is derived from an EMBL/GenBank/DDBJ whole genome shotgun (WGS) entry which is preliminary data.</text>
</comment>
<dbReference type="Gene3D" id="3.40.50.12780">
    <property type="entry name" value="N-terminal domain of ligase-like"/>
    <property type="match status" value="1"/>
</dbReference>
<proteinExistence type="inferred from homology"/>
<dbReference type="PANTHER" id="PTHR43107:SF15">
    <property type="entry name" value="FATTY ACID TRANSPORT PROTEIN 3, ISOFORM A"/>
    <property type="match status" value="1"/>
</dbReference>
<feature type="domain" description="AMP-dependent synthetase/ligase" evidence="5">
    <location>
        <begin position="51"/>
        <end position="397"/>
    </location>
</feature>
<evidence type="ECO:0000256" key="2">
    <source>
        <dbReference type="ARBA" id="ARBA00022598"/>
    </source>
</evidence>
<dbReference type="FunFam" id="3.30.300.30:FF:000002">
    <property type="entry name" value="Long-chain fatty acid transport protein 1"/>
    <property type="match status" value="1"/>
</dbReference>
<dbReference type="NCBIfam" id="NF006134">
    <property type="entry name" value="PRK08279.1"/>
    <property type="match status" value="1"/>
</dbReference>
<evidence type="ECO:0000259" key="5">
    <source>
        <dbReference type="Pfam" id="PF00501"/>
    </source>
</evidence>
<gene>
    <name evidence="7" type="ORF">AZH43_01660</name>
</gene>
<reference evidence="7 8" key="1">
    <citation type="submission" date="2016-03" db="EMBL/GenBank/DDBJ databases">
        <title>Acinetobacter genomospecies 28 strain ANC 4149.</title>
        <authorList>
            <person name="Radolfova-Krizova L."/>
            <person name="Nemec A."/>
        </authorList>
    </citation>
    <scope>NUCLEOTIDE SEQUENCE [LARGE SCALE GENOMIC DNA]</scope>
    <source>
        <strain evidence="7 8">ANC 4149</strain>
    </source>
</reference>
<dbReference type="GO" id="GO:0044539">
    <property type="term" value="P:long-chain fatty acid import into cell"/>
    <property type="evidence" value="ECO:0007669"/>
    <property type="project" value="TreeGrafter"/>
</dbReference>
<dbReference type="GO" id="GO:0004467">
    <property type="term" value="F:long-chain fatty acid-CoA ligase activity"/>
    <property type="evidence" value="ECO:0007669"/>
    <property type="project" value="TreeGrafter"/>
</dbReference>
<dbReference type="RefSeq" id="WP_067666900.1">
    <property type="nucleotide sequence ID" value="NZ_CBCSIK010000005.1"/>
</dbReference>
<dbReference type="Pfam" id="PF00501">
    <property type="entry name" value="AMP-binding"/>
    <property type="match status" value="1"/>
</dbReference>
<evidence type="ECO:0000256" key="3">
    <source>
        <dbReference type="ARBA" id="ARBA00022741"/>
    </source>
</evidence>
<sequence length="613" mass="68066">MSQTTQHDLIGIADVAAKIPGFINKVPNLLSGLKQAYLRTPNTPAGLGIAFEKAVKRNPNGNALLFEDQKYTYNELNAWANQIAHYYLSIGAQKGDVIAVMVENRSELVATIVALAKIGVTAALVNTAQTGKVLVHSINLVKPIALIAGEECRAAVDEIRHELNLPAERFHWFADQATRQDAGTTPQGFINLAAVIQDFPTFNTPTTQNVKGKDGLFYIYTSGTTGLPKAVIFTNSRWTLAYGTYGHVLNLNPKDVMYVTLPLYHATGTVVCWCGVIAGAATLALRRKFSTSAFWKDVKKFDASAIGYVGELCRYLMDAPPSELEKGHRVKKMIGNGMRPNIWDKFKERFGVEEVLELYASSEGNVGFSNVFNFDNTVGFSPTPYAIIQFDREKNEPVRDPKGRCIRVKKGDVGLLVGKITRRSPFDGYTDAEKNKTVIIPDMFKQGDSYFNTGDLVRDIGFRHAQFVDRLGDTFRWKGENVSTTEVENMVSDYEKIAEAVVYGVEIPNTNGRAGMAAITLADHAVLNDEDCKKMAAEFKKNLPVYAVPVFLRVQQKVETTGTFKYQKNKLKEQSFDLGKTDERILVLLPGCEAYCDLTADIFANIQAYKYRF</sequence>
<dbReference type="Proteomes" id="UP000076276">
    <property type="component" value="Unassembled WGS sequence"/>
</dbReference>
<dbReference type="PANTHER" id="PTHR43107">
    <property type="entry name" value="LONG-CHAIN FATTY ACID TRANSPORT PROTEIN"/>
    <property type="match status" value="1"/>
</dbReference>
<dbReference type="GO" id="GO:0005524">
    <property type="term" value="F:ATP binding"/>
    <property type="evidence" value="ECO:0007669"/>
    <property type="project" value="UniProtKB-KW"/>
</dbReference>
<accession>A0A151Y4R7</accession>
<keyword evidence="4" id="KW-0067">ATP-binding</keyword>
<evidence type="ECO:0000259" key="6">
    <source>
        <dbReference type="Pfam" id="PF13193"/>
    </source>
</evidence>
<dbReference type="InterPro" id="IPR045851">
    <property type="entry name" value="AMP-bd_C_sf"/>
</dbReference>
<dbReference type="Pfam" id="PF13193">
    <property type="entry name" value="AMP-binding_C"/>
    <property type="match status" value="1"/>
</dbReference>
<keyword evidence="3" id="KW-0547">Nucleotide-binding</keyword>
<dbReference type="AlphaFoldDB" id="A0A151Y4R7"/>
<evidence type="ECO:0000313" key="8">
    <source>
        <dbReference type="Proteomes" id="UP000076276"/>
    </source>
</evidence>
<dbReference type="GO" id="GO:0005324">
    <property type="term" value="F:long-chain fatty acid transmembrane transporter activity"/>
    <property type="evidence" value="ECO:0007669"/>
    <property type="project" value="TreeGrafter"/>
</dbReference>
<comment type="similarity">
    <text evidence="1">Belongs to the ATP-dependent AMP-binding enzyme family.</text>
</comment>
<dbReference type="InterPro" id="IPR020845">
    <property type="entry name" value="AMP-binding_CS"/>
</dbReference>